<organism evidence="1 2">
    <name type="scientific">[Emmonsia] crescens</name>
    <dbReference type="NCBI Taxonomy" id="73230"/>
    <lineage>
        <taxon>Eukaryota</taxon>
        <taxon>Fungi</taxon>
        <taxon>Dikarya</taxon>
        <taxon>Ascomycota</taxon>
        <taxon>Pezizomycotina</taxon>
        <taxon>Eurotiomycetes</taxon>
        <taxon>Eurotiomycetidae</taxon>
        <taxon>Onygenales</taxon>
        <taxon>Ajellomycetaceae</taxon>
        <taxon>Emergomyces</taxon>
    </lineage>
</organism>
<dbReference type="EMBL" id="PDND01000056">
    <property type="protein sequence ID" value="PGH33704.1"/>
    <property type="molecule type" value="Genomic_DNA"/>
</dbReference>
<reference evidence="1 2" key="1">
    <citation type="submission" date="2017-10" db="EMBL/GenBank/DDBJ databases">
        <title>Comparative genomics in systemic dimorphic fungi from Ajellomycetaceae.</title>
        <authorList>
            <person name="Munoz J.F."/>
            <person name="Mcewen J.G."/>
            <person name="Clay O.K."/>
            <person name="Cuomo C.A."/>
        </authorList>
    </citation>
    <scope>NUCLEOTIDE SEQUENCE [LARGE SCALE GENOMIC DNA]</scope>
    <source>
        <strain evidence="1 2">UAMH4076</strain>
    </source>
</reference>
<proteinExistence type="predicted"/>
<evidence type="ECO:0000313" key="2">
    <source>
        <dbReference type="Proteomes" id="UP000226031"/>
    </source>
</evidence>
<protein>
    <submittedName>
        <fullName evidence="1">Uncharacterized protein</fullName>
    </submittedName>
</protein>
<gene>
    <name evidence="1" type="ORF">GX50_03442</name>
</gene>
<name>A0A2B7ZB71_9EURO</name>
<dbReference type="Proteomes" id="UP000226031">
    <property type="component" value="Unassembled WGS sequence"/>
</dbReference>
<accession>A0A2B7ZB71</accession>
<sequence>MGSQVRKRAVPSSPQCVRLISTLTRIDYITLDLIHVNTLLPVSPTRLTLTGARALGIQLFLCIESPHPYCTSYNLAKNRRAHYDIWKITLLMEGYAALALVTELKASSWEGSLEC</sequence>
<dbReference type="AlphaFoldDB" id="A0A2B7ZB71"/>
<keyword evidence="2" id="KW-1185">Reference proteome</keyword>
<evidence type="ECO:0000313" key="1">
    <source>
        <dbReference type="EMBL" id="PGH33704.1"/>
    </source>
</evidence>
<comment type="caution">
    <text evidence="1">The sequence shown here is derived from an EMBL/GenBank/DDBJ whole genome shotgun (WGS) entry which is preliminary data.</text>
</comment>